<dbReference type="HOGENOM" id="CLU_188570_0_0_1"/>
<dbReference type="InParanoid" id="A0A0C3N9U3"/>
<name>A0A0C3N9U3_PISTI</name>
<reference evidence="2 3" key="1">
    <citation type="submission" date="2014-04" db="EMBL/GenBank/DDBJ databases">
        <authorList>
            <consortium name="DOE Joint Genome Institute"/>
            <person name="Kuo A."/>
            <person name="Kohler A."/>
            <person name="Costa M.D."/>
            <person name="Nagy L.G."/>
            <person name="Floudas D."/>
            <person name="Copeland A."/>
            <person name="Barry K.W."/>
            <person name="Cichocki N."/>
            <person name="Veneault-Fourrey C."/>
            <person name="LaButti K."/>
            <person name="Lindquist E.A."/>
            <person name="Lipzen A."/>
            <person name="Lundell T."/>
            <person name="Morin E."/>
            <person name="Murat C."/>
            <person name="Sun H."/>
            <person name="Tunlid A."/>
            <person name="Henrissat B."/>
            <person name="Grigoriev I.V."/>
            <person name="Hibbett D.S."/>
            <person name="Martin F."/>
            <person name="Nordberg H.P."/>
            <person name="Cantor M.N."/>
            <person name="Hua S.X."/>
        </authorList>
    </citation>
    <scope>NUCLEOTIDE SEQUENCE [LARGE SCALE GENOMIC DNA]</scope>
    <source>
        <strain evidence="2 3">Marx 270</strain>
    </source>
</reference>
<dbReference type="Proteomes" id="UP000054217">
    <property type="component" value="Unassembled WGS sequence"/>
</dbReference>
<accession>A0A0C3N9U3</accession>
<protein>
    <submittedName>
        <fullName evidence="2">Uncharacterized protein</fullName>
    </submittedName>
</protein>
<evidence type="ECO:0000313" key="3">
    <source>
        <dbReference type="Proteomes" id="UP000054217"/>
    </source>
</evidence>
<gene>
    <name evidence="2" type="ORF">M404DRAFT_1009391</name>
</gene>
<dbReference type="EMBL" id="KN832408">
    <property type="protein sequence ID" value="KIN92750.1"/>
    <property type="molecule type" value="Genomic_DNA"/>
</dbReference>
<sequence length="71" mass="7793">MCRKEASPSLSGFKLLKHVQRRTSSRTLVNTEGIDTPLTAQTTKQNHCTESARHTNNDPLGYTDSTVNSCG</sequence>
<evidence type="ECO:0000256" key="1">
    <source>
        <dbReference type="SAM" id="MobiDB-lite"/>
    </source>
</evidence>
<keyword evidence="3" id="KW-1185">Reference proteome</keyword>
<dbReference type="AlphaFoldDB" id="A0A0C3N9U3"/>
<proteinExistence type="predicted"/>
<reference evidence="3" key="2">
    <citation type="submission" date="2015-01" db="EMBL/GenBank/DDBJ databases">
        <title>Evolutionary Origins and Diversification of the Mycorrhizal Mutualists.</title>
        <authorList>
            <consortium name="DOE Joint Genome Institute"/>
            <consortium name="Mycorrhizal Genomics Consortium"/>
            <person name="Kohler A."/>
            <person name="Kuo A."/>
            <person name="Nagy L.G."/>
            <person name="Floudas D."/>
            <person name="Copeland A."/>
            <person name="Barry K.W."/>
            <person name="Cichocki N."/>
            <person name="Veneault-Fourrey C."/>
            <person name="LaButti K."/>
            <person name="Lindquist E.A."/>
            <person name="Lipzen A."/>
            <person name="Lundell T."/>
            <person name="Morin E."/>
            <person name="Murat C."/>
            <person name="Riley R."/>
            <person name="Ohm R."/>
            <person name="Sun H."/>
            <person name="Tunlid A."/>
            <person name="Henrissat B."/>
            <person name="Grigoriev I.V."/>
            <person name="Hibbett D.S."/>
            <person name="Martin F."/>
        </authorList>
    </citation>
    <scope>NUCLEOTIDE SEQUENCE [LARGE SCALE GENOMIC DNA]</scope>
    <source>
        <strain evidence="3">Marx 270</strain>
    </source>
</reference>
<evidence type="ECO:0000313" key="2">
    <source>
        <dbReference type="EMBL" id="KIN92750.1"/>
    </source>
</evidence>
<organism evidence="2 3">
    <name type="scientific">Pisolithus tinctorius Marx 270</name>
    <dbReference type="NCBI Taxonomy" id="870435"/>
    <lineage>
        <taxon>Eukaryota</taxon>
        <taxon>Fungi</taxon>
        <taxon>Dikarya</taxon>
        <taxon>Basidiomycota</taxon>
        <taxon>Agaricomycotina</taxon>
        <taxon>Agaricomycetes</taxon>
        <taxon>Agaricomycetidae</taxon>
        <taxon>Boletales</taxon>
        <taxon>Sclerodermatineae</taxon>
        <taxon>Pisolithaceae</taxon>
        <taxon>Pisolithus</taxon>
    </lineage>
</organism>
<feature type="region of interest" description="Disordered" evidence="1">
    <location>
        <begin position="41"/>
        <end position="71"/>
    </location>
</feature>